<dbReference type="PANTHER" id="PTHR34618">
    <property type="entry name" value="SURFACE PROTEIN MAS1, PUTATIVE-RELATED"/>
    <property type="match status" value="1"/>
</dbReference>
<gene>
    <name evidence="2" type="ORF">BD289DRAFT_486465</name>
</gene>
<dbReference type="Proteomes" id="UP000241462">
    <property type="component" value="Unassembled WGS sequence"/>
</dbReference>
<name>A0A2T2ZV39_9PEZI</name>
<dbReference type="EMBL" id="KZ678652">
    <property type="protein sequence ID" value="PSR77518.1"/>
    <property type="molecule type" value="Genomic_DNA"/>
</dbReference>
<keyword evidence="1" id="KW-0732">Signal</keyword>
<sequence length="255" mass="26218">MYSQLTAVFFALVAAPLVSAHGEILSAVGDQGGNGTALGIKGAVVPGEGANSVTEVQTTVFWSKDINTDYDIGFTEGGVAGNGNNQLAYVKYAMQQSGDTLPQVSSGGSVSGVFHVVTDDGCGPLEAVVDPEATMLFSKAVSAKVTSDVPGTGAPGECPTNLDSGVDNKLKRNLRRALVKMGLIAKRAKNVNRSYNYSVEIPAGTQCTGTINGMTGLCLVKVSNNNANGPFGGVVVVQMSNSTTARVKRSTSFTS</sequence>
<dbReference type="InParanoid" id="A0A2T2ZV39"/>
<dbReference type="OrthoDB" id="5418436at2759"/>
<evidence type="ECO:0000313" key="2">
    <source>
        <dbReference type="EMBL" id="PSR77518.1"/>
    </source>
</evidence>
<dbReference type="InterPro" id="IPR021476">
    <property type="entry name" value="Egh16-like"/>
</dbReference>
<protein>
    <recommendedName>
        <fullName evidence="4">Cell surface protein</fullName>
    </recommendedName>
</protein>
<proteinExistence type="predicted"/>
<accession>A0A2T2ZV39</accession>
<organism evidence="2 3">
    <name type="scientific">Coniella lustricola</name>
    <dbReference type="NCBI Taxonomy" id="2025994"/>
    <lineage>
        <taxon>Eukaryota</taxon>
        <taxon>Fungi</taxon>
        <taxon>Dikarya</taxon>
        <taxon>Ascomycota</taxon>
        <taxon>Pezizomycotina</taxon>
        <taxon>Sordariomycetes</taxon>
        <taxon>Sordariomycetidae</taxon>
        <taxon>Diaporthales</taxon>
        <taxon>Schizoparmaceae</taxon>
        <taxon>Coniella</taxon>
    </lineage>
</organism>
<keyword evidence="3" id="KW-1185">Reference proteome</keyword>
<dbReference type="PANTHER" id="PTHR34618:SF4">
    <property type="entry name" value="CAS1"/>
    <property type="match status" value="1"/>
</dbReference>
<reference evidence="2 3" key="1">
    <citation type="journal article" date="2018" name="Mycol. Prog.">
        <title>Coniella lustricola, a new species from submerged detritus.</title>
        <authorList>
            <person name="Raudabaugh D.B."/>
            <person name="Iturriaga T."/>
            <person name="Carver A."/>
            <person name="Mondo S."/>
            <person name="Pangilinan J."/>
            <person name="Lipzen A."/>
            <person name="He G."/>
            <person name="Amirebrahimi M."/>
            <person name="Grigoriev I.V."/>
            <person name="Miller A.N."/>
        </authorList>
    </citation>
    <scope>NUCLEOTIDE SEQUENCE [LARGE SCALE GENOMIC DNA]</scope>
    <source>
        <strain evidence="2 3">B22-T-1</strain>
    </source>
</reference>
<evidence type="ECO:0000313" key="3">
    <source>
        <dbReference type="Proteomes" id="UP000241462"/>
    </source>
</evidence>
<dbReference type="AlphaFoldDB" id="A0A2T2ZV39"/>
<dbReference type="Pfam" id="PF11327">
    <property type="entry name" value="Egh16-like"/>
    <property type="match status" value="1"/>
</dbReference>
<feature type="chain" id="PRO_5015660074" description="Cell surface protein" evidence="1">
    <location>
        <begin position="21"/>
        <end position="255"/>
    </location>
</feature>
<evidence type="ECO:0008006" key="4">
    <source>
        <dbReference type="Google" id="ProtNLM"/>
    </source>
</evidence>
<evidence type="ECO:0000256" key="1">
    <source>
        <dbReference type="SAM" id="SignalP"/>
    </source>
</evidence>
<feature type="signal peptide" evidence="1">
    <location>
        <begin position="1"/>
        <end position="20"/>
    </location>
</feature>